<feature type="compositionally biased region" description="Low complexity" evidence="1">
    <location>
        <begin position="13"/>
        <end position="24"/>
    </location>
</feature>
<reference evidence="3" key="3">
    <citation type="submission" date="2015-04" db="UniProtKB">
        <authorList>
            <consortium name="EnsemblPlants"/>
        </authorList>
    </citation>
    <scope>IDENTIFICATION</scope>
    <source>
        <strain evidence="3">cv. Jemalong A17</strain>
    </source>
</reference>
<evidence type="ECO:0000313" key="4">
    <source>
        <dbReference type="Proteomes" id="UP000002051"/>
    </source>
</evidence>
<name>G7K9Y5_MEDTR</name>
<sequence length="165" mass="18368">MGEKRESIKSEPKASSSKAKITSKPENSKTKVIAKSDPKTTKIKILKRSEPVPQSLIKPEPGILKSKGQKNKTVAASEKTIPKGVKTKVLNDQKLLSIQPKVQGRKSKTSRTNPKGPMKICVPKFELINTVGVPKGKRETKVLVPGQRMLNPHDRRERRMREVCV</sequence>
<feature type="compositionally biased region" description="Basic and acidic residues" evidence="1">
    <location>
        <begin position="26"/>
        <end position="40"/>
    </location>
</feature>
<dbReference type="Proteomes" id="UP000002051">
    <property type="component" value="Chromosome 5"/>
</dbReference>
<feature type="compositionally biased region" description="Basic and acidic residues" evidence="1">
    <location>
        <begin position="1"/>
        <end position="12"/>
    </location>
</feature>
<evidence type="ECO:0000313" key="2">
    <source>
        <dbReference type="EMBL" id="AES97834.1"/>
    </source>
</evidence>
<feature type="region of interest" description="Disordered" evidence="1">
    <location>
        <begin position="1"/>
        <end position="76"/>
    </location>
</feature>
<accession>G7K9Y5</accession>
<dbReference type="PaxDb" id="3880-AES97834"/>
<dbReference type="EMBL" id="CM001221">
    <property type="protein sequence ID" value="AES97834.1"/>
    <property type="molecule type" value="Genomic_DNA"/>
</dbReference>
<evidence type="ECO:0000256" key="1">
    <source>
        <dbReference type="SAM" id="MobiDB-lite"/>
    </source>
</evidence>
<reference evidence="2 4" key="1">
    <citation type="journal article" date="2011" name="Nature">
        <title>The Medicago genome provides insight into the evolution of rhizobial symbioses.</title>
        <authorList>
            <person name="Young N.D."/>
            <person name="Debelle F."/>
            <person name="Oldroyd G.E."/>
            <person name="Geurts R."/>
            <person name="Cannon S.B."/>
            <person name="Udvardi M.K."/>
            <person name="Benedito V.A."/>
            <person name="Mayer K.F."/>
            <person name="Gouzy J."/>
            <person name="Schoof H."/>
            <person name="Van de Peer Y."/>
            <person name="Proost S."/>
            <person name="Cook D.R."/>
            <person name="Meyers B.C."/>
            <person name="Spannagl M."/>
            <person name="Cheung F."/>
            <person name="De Mita S."/>
            <person name="Krishnakumar V."/>
            <person name="Gundlach H."/>
            <person name="Zhou S."/>
            <person name="Mudge J."/>
            <person name="Bharti A.K."/>
            <person name="Murray J.D."/>
            <person name="Naoumkina M.A."/>
            <person name="Rosen B."/>
            <person name="Silverstein K.A."/>
            <person name="Tang H."/>
            <person name="Rombauts S."/>
            <person name="Zhao P.X."/>
            <person name="Zhou P."/>
            <person name="Barbe V."/>
            <person name="Bardou P."/>
            <person name="Bechner M."/>
            <person name="Bellec A."/>
            <person name="Berger A."/>
            <person name="Berges H."/>
            <person name="Bidwell S."/>
            <person name="Bisseling T."/>
            <person name="Choisne N."/>
            <person name="Couloux A."/>
            <person name="Denny R."/>
            <person name="Deshpande S."/>
            <person name="Dai X."/>
            <person name="Doyle J.J."/>
            <person name="Dudez A.M."/>
            <person name="Farmer A.D."/>
            <person name="Fouteau S."/>
            <person name="Franken C."/>
            <person name="Gibelin C."/>
            <person name="Gish J."/>
            <person name="Goldstein S."/>
            <person name="Gonzalez A.J."/>
            <person name="Green P.J."/>
            <person name="Hallab A."/>
            <person name="Hartog M."/>
            <person name="Hua A."/>
            <person name="Humphray S.J."/>
            <person name="Jeong D.H."/>
            <person name="Jing Y."/>
            <person name="Jocker A."/>
            <person name="Kenton S.M."/>
            <person name="Kim D.J."/>
            <person name="Klee K."/>
            <person name="Lai H."/>
            <person name="Lang C."/>
            <person name="Lin S."/>
            <person name="Macmil S.L."/>
            <person name="Magdelenat G."/>
            <person name="Matthews L."/>
            <person name="McCorrison J."/>
            <person name="Monaghan E.L."/>
            <person name="Mun J.H."/>
            <person name="Najar F.Z."/>
            <person name="Nicholson C."/>
            <person name="Noirot C."/>
            <person name="O'Bleness M."/>
            <person name="Paule C.R."/>
            <person name="Poulain J."/>
            <person name="Prion F."/>
            <person name="Qin B."/>
            <person name="Qu C."/>
            <person name="Retzel E.F."/>
            <person name="Riddle C."/>
            <person name="Sallet E."/>
            <person name="Samain S."/>
            <person name="Samson N."/>
            <person name="Sanders I."/>
            <person name="Saurat O."/>
            <person name="Scarpelli C."/>
            <person name="Schiex T."/>
            <person name="Segurens B."/>
            <person name="Severin A.J."/>
            <person name="Sherrier D.J."/>
            <person name="Shi R."/>
            <person name="Sims S."/>
            <person name="Singer S.R."/>
            <person name="Sinharoy S."/>
            <person name="Sterck L."/>
            <person name="Viollet A."/>
            <person name="Wang B.B."/>
            <person name="Wang K."/>
            <person name="Wang M."/>
            <person name="Wang X."/>
            <person name="Warfsmann J."/>
            <person name="Weissenbach J."/>
            <person name="White D.D."/>
            <person name="White J.D."/>
            <person name="Wiley G.B."/>
            <person name="Wincker P."/>
            <person name="Xing Y."/>
            <person name="Yang L."/>
            <person name="Yao Z."/>
            <person name="Ying F."/>
            <person name="Zhai J."/>
            <person name="Zhou L."/>
            <person name="Zuber A."/>
            <person name="Denarie J."/>
            <person name="Dixon R.A."/>
            <person name="May G.D."/>
            <person name="Schwartz D.C."/>
            <person name="Rogers J."/>
            <person name="Quetier F."/>
            <person name="Town C.D."/>
            <person name="Roe B.A."/>
        </authorList>
    </citation>
    <scope>NUCLEOTIDE SEQUENCE [LARGE SCALE GENOMIC DNA]</scope>
    <source>
        <strain evidence="2">A17</strain>
        <strain evidence="3 4">cv. Jemalong A17</strain>
    </source>
</reference>
<dbReference type="HOGENOM" id="CLU_1613286_0_0_1"/>
<evidence type="ECO:0000313" key="3">
    <source>
        <dbReference type="EnsemblPlants" id="AES97834"/>
    </source>
</evidence>
<dbReference type="AlphaFoldDB" id="G7K9Y5"/>
<organism evidence="2 4">
    <name type="scientific">Medicago truncatula</name>
    <name type="common">Barrel medic</name>
    <name type="synonym">Medicago tribuloides</name>
    <dbReference type="NCBI Taxonomy" id="3880"/>
    <lineage>
        <taxon>Eukaryota</taxon>
        <taxon>Viridiplantae</taxon>
        <taxon>Streptophyta</taxon>
        <taxon>Embryophyta</taxon>
        <taxon>Tracheophyta</taxon>
        <taxon>Spermatophyta</taxon>
        <taxon>Magnoliopsida</taxon>
        <taxon>eudicotyledons</taxon>
        <taxon>Gunneridae</taxon>
        <taxon>Pentapetalae</taxon>
        <taxon>rosids</taxon>
        <taxon>fabids</taxon>
        <taxon>Fabales</taxon>
        <taxon>Fabaceae</taxon>
        <taxon>Papilionoideae</taxon>
        <taxon>50 kb inversion clade</taxon>
        <taxon>NPAAA clade</taxon>
        <taxon>Hologalegina</taxon>
        <taxon>IRL clade</taxon>
        <taxon>Trifolieae</taxon>
        <taxon>Medicago</taxon>
    </lineage>
</organism>
<reference evidence="2 4" key="2">
    <citation type="journal article" date="2014" name="BMC Genomics">
        <title>An improved genome release (version Mt4.0) for the model legume Medicago truncatula.</title>
        <authorList>
            <person name="Tang H."/>
            <person name="Krishnakumar V."/>
            <person name="Bidwell S."/>
            <person name="Rosen B."/>
            <person name="Chan A."/>
            <person name="Zhou S."/>
            <person name="Gentzbittel L."/>
            <person name="Childs K.L."/>
            <person name="Yandell M."/>
            <person name="Gundlach H."/>
            <person name="Mayer K.F."/>
            <person name="Schwartz D.C."/>
            <person name="Town C.D."/>
        </authorList>
    </citation>
    <scope>GENOME REANNOTATION</scope>
    <source>
        <strain evidence="3 4">cv. Jemalong A17</strain>
    </source>
</reference>
<dbReference type="EnsemblPlants" id="AES97834">
    <property type="protein sequence ID" value="AES97834"/>
    <property type="gene ID" value="MTR_5g060700"/>
</dbReference>
<keyword evidence="4" id="KW-1185">Reference proteome</keyword>
<protein>
    <submittedName>
        <fullName evidence="2 3">Uncharacterized protein</fullName>
    </submittedName>
</protein>
<proteinExistence type="predicted"/>
<gene>
    <name evidence="2" type="ordered locus">MTR_5g060700</name>
</gene>